<proteinExistence type="predicted"/>
<feature type="transmembrane region" description="Helical" evidence="1">
    <location>
        <begin position="12"/>
        <end position="38"/>
    </location>
</feature>
<keyword evidence="1" id="KW-1133">Transmembrane helix</keyword>
<accession>B4CWT7</accession>
<dbReference type="STRING" id="497964.CfE428DRAFT_1550"/>
<feature type="transmembrane region" description="Helical" evidence="1">
    <location>
        <begin position="44"/>
        <end position="67"/>
    </location>
</feature>
<protein>
    <submittedName>
        <fullName evidence="2">Uncharacterized protein</fullName>
    </submittedName>
</protein>
<evidence type="ECO:0000313" key="2">
    <source>
        <dbReference type="EMBL" id="EDY21257.1"/>
    </source>
</evidence>
<evidence type="ECO:0000313" key="3">
    <source>
        <dbReference type="Proteomes" id="UP000005824"/>
    </source>
</evidence>
<organism evidence="2 3">
    <name type="scientific">Chthoniobacter flavus Ellin428</name>
    <dbReference type="NCBI Taxonomy" id="497964"/>
    <lineage>
        <taxon>Bacteria</taxon>
        <taxon>Pseudomonadati</taxon>
        <taxon>Verrucomicrobiota</taxon>
        <taxon>Spartobacteria</taxon>
        <taxon>Chthoniobacterales</taxon>
        <taxon>Chthoniobacteraceae</taxon>
        <taxon>Chthoniobacter</taxon>
    </lineage>
</organism>
<dbReference type="RefSeq" id="WP_006978876.1">
    <property type="nucleotide sequence ID" value="NZ_ABVL01000003.1"/>
</dbReference>
<comment type="caution">
    <text evidence="2">The sequence shown here is derived from an EMBL/GenBank/DDBJ whole genome shotgun (WGS) entry which is preliminary data.</text>
</comment>
<dbReference type="EMBL" id="ABVL01000003">
    <property type="protein sequence ID" value="EDY21257.1"/>
    <property type="molecule type" value="Genomic_DNA"/>
</dbReference>
<name>B4CWT7_9BACT</name>
<reference evidence="2 3" key="1">
    <citation type="journal article" date="2011" name="J. Bacteriol.">
        <title>Genome sequence of Chthoniobacter flavus Ellin428, an aerobic heterotrophic soil bacterium.</title>
        <authorList>
            <person name="Kant R."/>
            <person name="van Passel M.W."/>
            <person name="Palva A."/>
            <person name="Lucas S."/>
            <person name="Lapidus A."/>
            <person name="Glavina Del Rio T."/>
            <person name="Dalin E."/>
            <person name="Tice H."/>
            <person name="Bruce D."/>
            <person name="Goodwin L."/>
            <person name="Pitluck S."/>
            <person name="Larimer F.W."/>
            <person name="Land M.L."/>
            <person name="Hauser L."/>
            <person name="Sangwan P."/>
            <person name="de Vos W.M."/>
            <person name="Janssen P.H."/>
            <person name="Smidt H."/>
        </authorList>
    </citation>
    <scope>NUCLEOTIDE SEQUENCE [LARGE SCALE GENOMIC DNA]</scope>
    <source>
        <strain evidence="2 3">Ellin428</strain>
    </source>
</reference>
<dbReference type="Proteomes" id="UP000005824">
    <property type="component" value="Unassembled WGS sequence"/>
</dbReference>
<gene>
    <name evidence="2" type="ORF">CfE428DRAFT_1550</name>
</gene>
<evidence type="ECO:0000256" key="1">
    <source>
        <dbReference type="SAM" id="Phobius"/>
    </source>
</evidence>
<keyword evidence="1" id="KW-0812">Transmembrane</keyword>
<keyword evidence="3" id="KW-1185">Reference proteome</keyword>
<keyword evidence="1" id="KW-0472">Membrane</keyword>
<dbReference type="AlphaFoldDB" id="B4CWT7"/>
<sequence length="103" mass="10609" precursor="true">MSSPNRPVPAVPVLALILNIFGGLTLLAAVAVIVGAAMQFKSNAGSLIVALPIVGGLIFAGILYLAAAEVIQLVARIAIEAGRVADAAEKKRDEAQFPLPHQQ</sequence>
<dbReference type="InParanoid" id="B4CWT7"/>